<dbReference type="EMBL" id="FNYC01000005">
    <property type="protein sequence ID" value="SEJ22298.1"/>
    <property type="molecule type" value="Genomic_DNA"/>
</dbReference>
<dbReference type="AlphaFoldDB" id="A0A1H6WZS0"/>
<dbReference type="RefSeq" id="WP_091337982.1">
    <property type="nucleotide sequence ID" value="NZ_FNYC01000005.1"/>
</dbReference>
<evidence type="ECO:0000313" key="2">
    <source>
        <dbReference type="Proteomes" id="UP000199420"/>
    </source>
</evidence>
<sequence length="257" mass="28133">MTATPEAWPRPYWQPSEETVVLYFYVFGRFAVDLAIPAARYASRGLPEGVELQRFAHNALRGWEGYPLKGALGELLQEDAPDAFDRARAAPDVLVIRGELPDRDSLDYLRDTLGVLAGLLDVGGSAILDPQILTLFDAEGWRRHYLVAGGAPPRNHVLILRNEDDGDGRSHVYTRGLRKFGRPDLSFRRVPDAQAGQAGLLCERLVELAALGARFVEGQPLEVDGLAGGLVAHPSGSLDDPRFNNTHVAFDWPAQAG</sequence>
<dbReference type="Proteomes" id="UP000199420">
    <property type="component" value="Unassembled WGS sequence"/>
</dbReference>
<protein>
    <recommendedName>
        <fullName evidence="3">DUF4261 domain-containing protein</fullName>
    </recommendedName>
</protein>
<organism evidence="1 2">
    <name type="scientific">Frateuria terrea</name>
    <dbReference type="NCBI Taxonomy" id="529704"/>
    <lineage>
        <taxon>Bacteria</taxon>
        <taxon>Pseudomonadati</taxon>
        <taxon>Pseudomonadota</taxon>
        <taxon>Gammaproteobacteria</taxon>
        <taxon>Lysobacterales</taxon>
        <taxon>Rhodanobacteraceae</taxon>
        <taxon>Frateuria</taxon>
    </lineage>
</organism>
<evidence type="ECO:0008006" key="3">
    <source>
        <dbReference type="Google" id="ProtNLM"/>
    </source>
</evidence>
<keyword evidence="2" id="KW-1185">Reference proteome</keyword>
<evidence type="ECO:0000313" key="1">
    <source>
        <dbReference type="EMBL" id="SEJ22298.1"/>
    </source>
</evidence>
<dbReference type="OrthoDB" id="8200265at2"/>
<dbReference type="STRING" id="529704.SAMN02927913_2737"/>
<proteinExistence type="predicted"/>
<accession>A0A1H6WZS0</accession>
<gene>
    <name evidence="1" type="ORF">SAMN04487997_2760</name>
</gene>
<name>A0A1H6WZS0_9GAMM</name>
<reference evidence="1 2" key="1">
    <citation type="submission" date="2016-10" db="EMBL/GenBank/DDBJ databases">
        <authorList>
            <person name="de Groot N.N."/>
        </authorList>
    </citation>
    <scope>NUCLEOTIDE SEQUENCE [LARGE SCALE GENOMIC DNA]</scope>
    <source>
        <strain evidence="1 2">DSM 26515</strain>
    </source>
</reference>